<organism evidence="11 12">
    <name type="scientific">Salipiger marinus</name>
    <dbReference type="NCBI Taxonomy" id="555512"/>
    <lineage>
        <taxon>Bacteria</taxon>
        <taxon>Pseudomonadati</taxon>
        <taxon>Pseudomonadota</taxon>
        <taxon>Alphaproteobacteria</taxon>
        <taxon>Rhodobacterales</taxon>
        <taxon>Roseobacteraceae</taxon>
        <taxon>Salipiger</taxon>
    </lineage>
</organism>
<keyword evidence="7 9" id="KW-0472">Membrane</keyword>
<feature type="transmembrane region" description="Helical" evidence="9">
    <location>
        <begin position="20"/>
        <end position="39"/>
    </location>
</feature>
<dbReference type="OrthoDB" id="9794346at2"/>
<evidence type="ECO:0000256" key="2">
    <source>
        <dbReference type="ARBA" id="ARBA00022448"/>
    </source>
</evidence>
<keyword evidence="5 9" id="KW-0812">Transmembrane</keyword>
<feature type="transmembrane region" description="Helical" evidence="9">
    <location>
        <begin position="98"/>
        <end position="122"/>
    </location>
</feature>
<sequence length="189" mass="19447">MISPRTAPRPPGPLAAVSDALASVEAAAAGLMLAGVLGISAAGAVARSAGAPLVWADEAAIAAMVWAGFLGAAALFGRAGHMAITLLPEHLPPRARAALDLVTALILLGFFAGLAGLVWRWFDLPGLIRSGSAQALAQDSFNFLYLEPTQTLGLRKIWLWLVLPLFTLGGLVHALAGVARAAAAWRVLS</sequence>
<keyword evidence="12" id="KW-1185">Reference proteome</keyword>
<evidence type="ECO:0000256" key="5">
    <source>
        <dbReference type="ARBA" id="ARBA00022692"/>
    </source>
</evidence>
<dbReference type="InterPro" id="IPR007387">
    <property type="entry name" value="TRAP_DctQ"/>
</dbReference>
<accession>A0A1G8PFA1</accession>
<evidence type="ECO:0000256" key="1">
    <source>
        <dbReference type="ARBA" id="ARBA00004429"/>
    </source>
</evidence>
<comment type="subunit">
    <text evidence="9">The complex comprises the extracytoplasmic solute receptor protein and the two transmembrane proteins.</text>
</comment>
<protein>
    <recommendedName>
        <fullName evidence="9">TRAP transporter small permease protein</fullName>
    </recommendedName>
</protein>
<dbReference type="RefSeq" id="WP_089848387.1">
    <property type="nucleotide sequence ID" value="NZ_FNEJ01000012.1"/>
</dbReference>
<dbReference type="PANTHER" id="PTHR35011:SF2">
    <property type="entry name" value="2,3-DIKETO-L-GULONATE TRAP TRANSPORTER SMALL PERMEASE PROTEIN YIAM"/>
    <property type="match status" value="1"/>
</dbReference>
<feature type="transmembrane region" description="Helical" evidence="9">
    <location>
        <begin position="59"/>
        <end position="77"/>
    </location>
</feature>
<feature type="domain" description="Tripartite ATP-independent periplasmic transporters DctQ component" evidence="10">
    <location>
        <begin position="39"/>
        <end position="181"/>
    </location>
</feature>
<dbReference type="AlphaFoldDB" id="A0A1G8PFA1"/>
<evidence type="ECO:0000256" key="8">
    <source>
        <dbReference type="ARBA" id="ARBA00038436"/>
    </source>
</evidence>
<dbReference type="Proteomes" id="UP000199093">
    <property type="component" value="Unassembled WGS sequence"/>
</dbReference>
<dbReference type="PANTHER" id="PTHR35011">
    <property type="entry name" value="2,3-DIKETO-L-GULONATE TRAP TRANSPORTER SMALL PERMEASE PROTEIN YIAM"/>
    <property type="match status" value="1"/>
</dbReference>
<comment type="function">
    <text evidence="9">Part of the tripartite ATP-independent periplasmic (TRAP) transport system.</text>
</comment>
<keyword evidence="2 9" id="KW-0813">Transport</keyword>
<evidence type="ECO:0000313" key="11">
    <source>
        <dbReference type="EMBL" id="SDI91241.1"/>
    </source>
</evidence>
<proteinExistence type="inferred from homology"/>
<reference evidence="11 12" key="1">
    <citation type="submission" date="2016-10" db="EMBL/GenBank/DDBJ databases">
        <authorList>
            <person name="de Groot N.N."/>
        </authorList>
    </citation>
    <scope>NUCLEOTIDE SEQUENCE [LARGE SCALE GENOMIC DNA]</scope>
    <source>
        <strain evidence="11 12">DSM 26424</strain>
    </source>
</reference>
<name>A0A1G8PFA1_9RHOB</name>
<dbReference type="EMBL" id="FNEJ01000012">
    <property type="protein sequence ID" value="SDI91241.1"/>
    <property type="molecule type" value="Genomic_DNA"/>
</dbReference>
<dbReference type="GO" id="GO:0005886">
    <property type="term" value="C:plasma membrane"/>
    <property type="evidence" value="ECO:0007669"/>
    <property type="project" value="UniProtKB-SubCell"/>
</dbReference>
<gene>
    <name evidence="11" type="ORF">SAMN04487993_1012108</name>
</gene>
<evidence type="ECO:0000256" key="6">
    <source>
        <dbReference type="ARBA" id="ARBA00022989"/>
    </source>
</evidence>
<keyword evidence="4 9" id="KW-0997">Cell inner membrane</keyword>
<dbReference type="STRING" id="555512.SAMN04487993_1012108"/>
<dbReference type="GO" id="GO:0022857">
    <property type="term" value="F:transmembrane transporter activity"/>
    <property type="evidence" value="ECO:0007669"/>
    <property type="project" value="UniProtKB-UniRule"/>
</dbReference>
<keyword evidence="3" id="KW-1003">Cell membrane</keyword>
<evidence type="ECO:0000259" key="10">
    <source>
        <dbReference type="Pfam" id="PF04290"/>
    </source>
</evidence>
<comment type="subcellular location">
    <subcellularLocation>
        <location evidence="1 9">Cell inner membrane</location>
        <topology evidence="1 9">Multi-pass membrane protein</topology>
    </subcellularLocation>
</comment>
<evidence type="ECO:0000256" key="3">
    <source>
        <dbReference type="ARBA" id="ARBA00022475"/>
    </source>
</evidence>
<evidence type="ECO:0000256" key="4">
    <source>
        <dbReference type="ARBA" id="ARBA00022519"/>
    </source>
</evidence>
<dbReference type="Pfam" id="PF04290">
    <property type="entry name" value="DctQ"/>
    <property type="match status" value="1"/>
</dbReference>
<evidence type="ECO:0000256" key="9">
    <source>
        <dbReference type="RuleBase" id="RU369079"/>
    </source>
</evidence>
<keyword evidence="6 9" id="KW-1133">Transmembrane helix</keyword>
<dbReference type="GO" id="GO:0015740">
    <property type="term" value="P:C4-dicarboxylate transport"/>
    <property type="evidence" value="ECO:0007669"/>
    <property type="project" value="TreeGrafter"/>
</dbReference>
<comment type="similarity">
    <text evidence="8 9">Belongs to the TRAP transporter small permease family.</text>
</comment>
<dbReference type="InterPro" id="IPR055348">
    <property type="entry name" value="DctQ"/>
</dbReference>
<evidence type="ECO:0000256" key="7">
    <source>
        <dbReference type="ARBA" id="ARBA00023136"/>
    </source>
</evidence>
<evidence type="ECO:0000313" key="12">
    <source>
        <dbReference type="Proteomes" id="UP000199093"/>
    </source>
</evidence>
<feature type="transmembrane region" description="Helical" evidence="9">
    <location>
        <begin position="157"/>
        <end position="179"/>
    </location>
</feature>